<dbReference type="RefSeq" id="WP_054874808.1">
    <property type="nucleotide sequence ID" value="NZ_LKET01000029.1"/>
</dbReference>
<dbReference type="EMBL" id="LKET01000029">
    <property type="protein sequence ID" value="KPU44669.1"/>
    <property type="molecule type" value="Genomic_DNA"/>
</dbReference>
<accession>A0A0P8YC26</accession>
<keyword evidence="1" id="KW-0808">Transferase</keyword>
<proteinExistence type="predicted"/>
<organism evidence="1 2">
    <name type="scientific">Oxobacter pfennigii</name>
    <dbReference type="NCBI Taxonomy" id="36849"/>
    <lineage>
        <taxon>Bacteria</taxon>
        <taxon>Bacillati</taxon>
        <taxon>Bacillota</taxon>
        <taxon>Clostridia</taxon>
        <taxon>Eubacteriales</taxon>
        <taxon>Clostridiaceae</taxon>
        <taxon>Oxobacter</taxon>
    </lineage>
</organism>
<name>A0A0P8YC26_9CLOT</name>
<evidence type="ECO:0000313" key="2">
    <source>
        <dbReference type="Proteomes" id="UP000050326"/>
    </source>
</evidence>
<evidence type="ECO:0000313" key="1">
    <source>
        <dbReference type="EMBL" id="KPU44669.1"/>
    </source>
</evidence>
<dbReference type="InterPro" id="IPR043148">
    <property type="entry name" value="TagF_C"/>
</dbReference>
<gene>
    <name evidence="1" type="ORF">OXPF_17550</name>
</gene>
<sequence length="536" mass="62820">MRKYHQQQILELLRTIKEAQRSGLYEDCKEGASAVCNFIEKMEGKGTQTVVLLQEYCELLFKANNRRIGEDVLHKYLKKIESYVRDELKPNKIEVVFFPYQLSMWDSFESIYLTAKSDPSCNAYCVPIPWFEKNADGTVFAAHYDGDKYPSNIEVIDWRKYDVAARHPEVIFIHNPYDGNNYVTTVHPNYYSNRLKDFTDLLVYISYGVSYNHLSNPQKYTDPEKRIILPFYLNCDLMLFHQREQAERTKYILSTDLRCKNIQYRQPQEERAVALGSPKFDKVISTIRENCVLPDDWATLINDKKILLFCTSLSSMLNLKNGGEKYLDKLRTTFKALTNRDDIALWWRPHPLMSSTFRSMRRSLLDNYLEIENEFKENKIGVFDDTPDLHRAIAWSDGLLTDKSSIMFMYLATGKPFSINAVDCALDNPKHSNSVTFDEQLSQRIKNMKFAKGANVHNTPFCIWWDNFSEEDMVNNTHFDNFLDNFIHYITHTEEYPESEEYRLLQLQIYEDFVVNPDGTAGYEIYNYCKKKTLGG</sequence>
<keyword evidence="2" id="KW-1185">Reference proteome</keyword>
<dbReference type="AlphaFoldDB" id="A0A0P8YC26"/>
<reference evidence="1 2" key="1">
    <citation type="submission" date="2015-09" db="EMBL/GenBank/DDBJ databases">
        <title>Genome sequence of Oxobacter pfennigii DSM 3222.</title>
        <authorList>
            <person name="Poehlein A."/>
            <person name="Bengelsdorf F.R."/>
            <person name="Schiel-Bengelsdorf B."/>
            <person name="Duerre P."/>
            <person name="Daniel R."/>
        </authorList>
    </citation>
    <scope>NUCLEOTIDE SEQUENCE [LARGE SCALE GENOMIC DNA]</scope>
    <source>
        <strain evidence="1 2">DSM 3222</strain>
    </source>
</reference>
<protein>
    <submittedName>
        <fullName evidence="1">CDP-glycerol:poly(Glycerophosphate) glycerophosphotransferase</fullName>
    </submittedName>
</protein>
<dbReference type="Gene3D" id="3.40.50.12580">
    <property type="match status" value="1"/>
</dbReference>
<dbReference type="Pfam" id="PF04464">
    <property type="entry name" value="Glyphos_transf"/>
    <property type="match status" value="1"/>
</dbReference>
<dbReference type="InterPro" id="IPR007554">
    <property type="entry name" value="Glycerophosphate_synth"/>
</dbReference>
<dbReference type="OrthoDB" id="1662110at2"/>
<dbReference type="GO" id="GO:0016020">
    <property type="term" value="C:membrane"/>
    <property type="evidence" value="ECO:0007669"/>
    <property type="project" value="InterPro"/>
</dbReference>
<comment type="caution">
    <text evidence="1">The sequence shown here is derived from an EMBL/GenBank/DDBJ whole genome shotgun (WGS) entry which is preliminary data.</text>
</comment>
<dbReference type="Proteomes" id="UP000050326">
    <property type="component" value="Unassembled WGS sequence"/>
</dbReference>
<dbReference type="STRING" id="36849.OXPF_17550"/>
<dbReference type="GO" id="GO:0047355">
    <property type="term" value="F:CDP-glycerol glycerophosphotransferase activity"/>
    <property type="evidence" value="ECO:0007669"/>
    <property type="project" value="InterPro"/>
</dbReference>